<dbReference type="SUPFAM" id="SSF57997">
    <property type="entry name" value="Tropomyosin"/>
    <property type="match status" value="1"/>
</dbReference>
<proteinExistence type="predicted"/>
<dbReference type="OMA" id="TCESIDG"/>
<feature type="transmembrane region" description="Helical" evidence="2">
    <location>
        <begin position="485"/>
        <end position="503"/>
    </location>
</feature>
<feature type="coiled-coil region" evidence="1">
    <location>
        <begin position="203"/>
        <end position="237"/>
    </location>
</feature>
<accession>A0A6P6YFD2</accession>
<dbReference type="InParanoid" id="A0A6P6YFD2"/>
<dbReference type="KEGG" id="dpte:113797931"/>
<evidence type="ECO:0000313" key="4">
    <source>
        <dbReference type="RefSeq" id="XP_027204203.1"/>
    </source>
</evidence>
<keyword evidence="2" id="KW-0812">Transmembrane</keyword>
<dbReference type="OrthoDB" id="10410574at2759"/>
<name>A0A6P6YFD2_DERPT</name>
<dbReference type="AlphaFoldDB" id="A0A6P6YFD2"/>
<feature type="transmembrane region" description="Helical" evidence="2">
    <location>
        <begin position="455"/>
        <end position="473"/>
    </location>
</feature>
<evidence type="ECO:0000256" key="1">
    <source>
        <dbReference type="SAM" id="Coils"/>
    </source>
</evidence>
<evidence type="ECO:0000256" key="2">
    <source>
        <dbReference type="SAM" id="Phobius"/>
    </source>
</evidence>
<evidence type="ECO:0000313" key="3">
    <source>
        <dbReference type="Proteomes" id="UP000515146"/>
    </source>
</evidence>
<reference evidence="4" key="1">
    <citation type="submission" date="2025-08" db="UniProtKB">
        <authorList>
            <consortium name="RefSeq"/>
        </authorList>
    </citation>
    <scope>IDENTIFICATION</scope>
    <source>
        <strain evidence="4">Airmid</strain>
    </source>
</reference>
<keyword evidence="1" id="KW-0175">Coiled coil</keyword>
<feature type="coiled-coil region" evidence="1">
    <location>
        <begin position="73"/>
        <end position="149"/>
    </location>
</feature>
<gene>
    <name evidence="4" type="primary">LOC113797931</name>
</gene>
<dbReference type="Proteomes" id="UP000515146">
    <property type="component" value="Unplaced"/>
</dbReference>
<dbReference type="RefSeq" id="XP_027204203.1">
    <property type="nucleotide sequence ID" value="XM_027348402.1"/>
</dbReference>
<keyword evidence="2" id="KW-0472">Membrane</keyword>
<protein>
    <submittedName>
        <fullName evidence="4">Uncharacterized protein LOC113797931</fullName>
    </submittedName>
</protein>
<organism evidence="3 4">
    <name type="scientific">Dermatophagoides pteronyssinus</name>
    <name type="common">European house dust mite</name>
    <dbReference type="NCBI Taxonomy" id="6956"/>
    <lineage>
        <taxon>Eukaryota</taxon>
        <taxon>Metazoa</taxon>
        <taxon>Ecdysozoa</taxon>
        <taxon>Arthropoda</taxon>
        <taxon>Chelicerata</taxon>
        <taxon>Arachnida</taxon>
        <taxon>Acari</taxon>
        <taxon>Acariformes</taxon>
        <taxon>Sarcoptiformes</taxon>
        <taxon>Astigmata</taxon>
        <taxon>Psoroptidia</taxon>
        <taxon>Analgoidea</taxon>
        <taxon>Pyroglyphidae</taxon>
        <taxon>Dermatophagoidinae</taxon>
        <taxon>Dermatophagoides</taxon>
    </lineage>
</organism>
<keyword evidence="3" id="KW-1185">Reference proteome</keyword>
<keyword evidence="2" id="KW-1133">Transmembrane helix</keyword>
<dbReference type="Gene3D" id="1.20.5.340">
    <property type="match status" value="1"/>
</dbReference>
<sequence length="540" mass="62545">MERMLSYCSTPSAALIDDHQFDHSQSTCESIDGFLNFDRNFSDDGGGGEIVDNQHSLGNLEKGVDHSYYSEQINSLVAQCNQYQNVIKRQENEIDYYRKHIESLEDDFSRMSSSLAAAEKNVNQYKKKLTNYEQTIDSLENELENIHSKISPSSQSLSLTNEIDFKIDNHDQRNFTWSTTNRSFNNVKDKISDHDLDSLLLSMKKFFDENIELKSQIELMKNEIERLKKDNEDYRLQLSDGSNSKFLLQTGTDPVDRYRMSTPIKNFISYQALNIPVNNSFSIDEDYECDNMIFDDNFKHFNFSAMAFANFGCKNQNQHNTVENSLSVSRLPSIDYIENEEMPSRMVRGDDISTVVGEKIVKSPLLIDSTLSLCDISNIENQKLPRSPIADLDSTCFSDYSEPQISSTTTHGGQLTIYDMNGNHESQLENDKQQLQMNQSSVEIKSESQKNKQIFPGKPLFISFFFLIYSTFIHDLKHKLLITKFRLILLLIISIFFVSYKWTRKPFYRFDQKIIETRLIPFYSIEEIFIELLTQFGFIG</sequence>